<sequence>MIKFFRKIRYNLMSENKTGKYLKYAIGEIILVVIGILIALQINNWNNHQKDLVKEQKILLQLKEEYTKNLAQLQQKITMRNNIITASSKVLSYIDNPINVSKDSLLYHLNFIGTDPTFDPIKNDLIESGNLHLINNESLKQRLSNWTSDVYQVQENELEWQKFRTEVVMPFMVSNGLARDLSNNIWKDGYTPIHALNQKINLKTKIGSSKHSLAIEEILNNVELEGLAAMAITWSNIANIQSLALQENIIEIIALINKEIER</sequence>
<name>A0A2K1E0H0_9FLAO</name>
<accession>A0A2K1E0H0</accession>
<evidence type="ECO:0000256" key="1">
    <source>
        <dbReference type="SAM" id="Phobius"/>
    </source>
</evidence>
<dbReference type="Proteomes" id="UP000236641">
    <property type="component" value="Unassembled WGS sequence"/>
</dbReference>
<gene>
    <name evidence="2" type="ORF">C1T31_05320</name>
</gene>
<protein>
    <submittedName>
        <fullName evidence="2">Uncharacterized protein</fullName>
    </submittedName>
</protein>
<comment type="caution">
    <text evidence="2">The sequence shown here is derived from an EMBL/GenBank/DDBJ whole genome shotgun (WGS) entry which is preliminary data.</text>
</comment>
<evidence type="ECO:0000313" key="2">
    <source>
        <dbReference type="EMBL" id="PNQ73755.1"/>
    </source>
</evidence>
<dbReference type="AlphaFoldDB" id="A0A2K1E0H0"/>
<reference evidence="2 3" key="1">
    <citation type="submission" date="2018-01" db="EMBL/GenBank/DDBJ databases">
        <title>The draft genome of Hanstruepera neustonica JCM19743.</title>
        <authorList>
            <person name="He R.-H."/>
            <person name="Du Z.-J."/>
        </authorList>
    </citation>
    <scope>NUCLEOTIDE SEQUENCE [LARGE SCALE GENOMIC DNA]</scope>
    <source>
        <strain evidence="2 3">JCM19743</strain>
    </source>
</reference>
<keyword evidence="1" id="KW-0812">Transmembrane</keyword>
<dbReference type="InterPro" id="IPR045749">
    <property type="entry name" value="DUF6090"/>
</dbReference>
<keyword evidence="3" id="KW-1185">Reference proteome</keyword>
<proteinExistence type="predicted"/>
<keyword evidence="1" id="KW-1133">Transmembrane helix</keyword>
<keyword evidence="1" id="KW-0472">Membrane</keyword>
<dbReference type="Pfam" id="PF19578">
    <property type="entry name" value="DUF6090"/>
    <property type="match status" value="1"/>
</dbReference>
<evidence type="ECO:0000313" key="3">
    <source>
        <dbReference type="Proteomes" id="UP000236641"/>
    </source>
</evidence>
<organism evidence="2 3">
    <name type="scientific">Hanstruepera neustonica</name>
    <dbReference type="NCBI Taxonomy" id="1445657"/>
    <lineage>
        <taxon>Bacteria</taxon>
        <taxon>Pseudomonadati</taxon>
        <taxon>Bacteroidota</taxon>
        <taxon>Flavobacteriia</taxon>
        <taxon>Flavobacteriales</taxon>
        <taxon>Flavobacteriaceae</taxon>
        <taxon>Hanstruepera</taxon>
    </lineage>
</organism>
<dbReference type="EMBL" id="POWF01000002">
    <property type="protein sequence ID" value="PNQ73755.1"/>
    <property type="molecule type" value="Genomic_DNA"/>
</dbReference>
<feature type="transmembrane region" description="Helical" evidence="1">
    <location>
        <begin position="21"/>
        <end position="42"/>
    </location>
</feature>